<keyword evidence="1" id="KW-0805">Transcription regulation</keyword>
<dbReference type="InterPro" id="IPR050109">
    <property type="entry name" value="HTH-type_TetR-like_transc_reg"/>
</dbReference>
<dbReference type="PANTHER" id="PTHR30055:SF146">
    <property type="entry name" value="HTH-TYPE TRANSCRIPTIONAL DUAL REGULATOR CECR"/>
    <property type="match status" value="1"/>
</dbReference>
<dbReference type="InterPro" id="IPR039536">
    <property type="entry name" value="TetR_C_Proteobacteria"/>
</dbReference>
<dbReference type="FunFam" id="1.10.10.60:FF:000141">
    <property type="entry name" value="TetR family transcriptional regulator"/>
    <property type="match status" value="1"/>
</dbReference>
<gene>
    <name evidence="6" type="ordered locus">AciX8_3951</name>
</gene>
<feature type="domain" description="HTH tetR-type" evidence="5">
    <location>
        <begin position="15"/>
        <end position="75"/>
    </location>
</feature>
<evidence type="ECO:0000313" key="6">
    <source>
        <dbReference type="EMBL" id="AEU38234.1"/>
    </source>
</evidence>
<reference evidence="6 7" key="1">
    <citation type="submission" date="2011-11" db="EMBL/GenBank/DDBJ databases">
        <title>Complete sequence of Granulicella mallensis MP5ACTX8.</title>
        <authorList>
            <consortium name="US DOE Joint Genome Institute"/>
            <person name="Lucas S."/>
            <person name="Copeland A."/>
            <person name="Lapidus A."/>
            <person name="Cheng J.-F."/>
            <person name="Goodwin L."/>
            <person name="Pitluck S."/>
            <person name="Peters L."/>
            <person name="Lu M."/>
            <person name="Detter J.C."/>
            <person name="Han C."/>
            <person name="Tapia R."/>
            <person name="Land M."/>
            <person name="Hauser L."/>
            <person name="Kyrpides N."/>
            <person name="Ivanova N."/>
            <person name="Mikhailova N."/>
            <person name="Pagani I."/>
            <person name="Rawat S."/>
            <person name="Mannisto M."/>
            <person name="Haggblom M."/>
            <person name="Woyke T."/>
        </authorList>
    </citation>
    <scope>NUCLEOTIDE SEQUENCE [LARGE SCALE GENOMIC DNA]</scope>
    <source>
        <strain evidence="7">ATCC BAA-1857 / DSM 23137 / MP5ACTX8</strain>
    </source>
</reference>
<dbReference type="PROSITE" id="PS50977">
    <property type="entry name" value="HTH_TETR_2"/>
    <property type="match status" value="1"/>
</dbReference>
<keyword evidence="7" id="KW-1185">Reference proteome</keyword>
<dbReference type="Pfam" id="PF00440">
    <property type="entry name" value="TetR_N"/>
    <property type="match status" value="1"/>
</dbReference>
<evidence type="ECO:0000313" key="7">
    <source>
        <dbReference type="Proteomes" id="UP000007113"/>
    </source>
</evidence>
<sequence length="210" mass="23437">MKIWKDDDPKASLMERKRALIVQAAREAFLTGGYADTSMDSIAKSAGVSIKTVYRHFENKDDLFIAVMQAACSVETHEKPRDWPTKAPQTGIYLAAVEYLRHALSAEQLALYRVVLRDAGRFPELGKRYSAEVIEGRNALFVEYLNRWSPSQGWKIKDVLGAANAFAGLLRSGWFESVLLGTAAIEEKALLRHAKTGAVLILILIESRKL</sequence>
<proteinExistence type="predicted"/>
<dbReference type="PRINTS" id="PR00455">
    <property type="entry name" value="HTHTETR"/>
</dbReference>
<dbReference type="Pfam" id="PF14246">
    <property type="entry name" value="TetR_C_7"/>
    <property type="match status" value="1"/>
</dbReference>
<dbReference type="SUPFAM" id="SSF46689">
    <property type="entry name" value="Homeodomain-like"/>
    <property type="match status" value="1"/>
</dbReference>
<evidence type="ECO:0000256" key="4">
    <source>
        <dbReference type="PROSITE-ProRule" id="PRU00335"/>
    </source>
</evidence>
<dbReference type="HOGENOM" id="CLU_069356_27_1_0"/>
<evidence type="ECO:0000256" key="3">
    <source>
        <dbReference type="ARBA" id="ARBA00023163"/>
    </source>
</evidence>
<dbReference type="AlphaFoldDB" id="G8NP35"/>
<dbReference type="eggNOG" id="COG1309">
    <property type="taxonomic scope" value="Bacteria"/>
</dbReference>
<dbReference type="GO" id="GO:0003700">
    <property type="term" value="F:DNA-binding transcription factor activity"/>
    <property type="evidence" value="ECO:0007669"/>
    <property type="project" value="TreeGrafter"/>
</dbReference>
<protein>
    <submittedName>
        <fullName evidence="6">Regulatory protein TetR</fullName>
    </submittedName>
</protein>
<dbReference type="KEGG" id="gma:AciX8_3951"/>
<dbReference type="Gene3D" id="1.10.357.10">
    <property type="entry name" value="Tetracycline Repressor, domain 2"/>
    <property type="match status" value="1"/>
</dbReference>
<dbReference type="EMBL" id="CP003130">
    <property type="protein sequence ID" value="AEU38234.1"/>
    <property type="molecule type" value="Genomic_DNA"/>
</dbReference>
<name>G8NP35_GRAMM</name>
<dbReference type="STRING" id="682795.AciX8_3951"/>
<organism evidence="6 7">
    <name type="scientific">Granulicella mallensis (strain ATCC BAA-1857 / DSM 23137 / MP5ACTX8)</name>
    <dbReference type="NCBI Taxonomy" id="682795"/>
    <lineage>
        <taxon>Bacteria</taxon>
        <taxon>Pseudomonadati</taxon>
        <taxon>Acidobacteriota</taxon>
        <taxon>Terriglobia</taxon>
        <taxon>Terriglobales</taxon>
        <taxon>Acidobacteriaceae</taxon>
        <taxon>Granulicella</taxon>
    </lineage>
</organism>
<evidence type="ECO:0000256" key="1">
    <source>
        <dbReference type="ARBA" id="ARBA00023015"/>
    </source>
</evidence>
<dbReference type="InterPro" id="IPR009057">
    <property type="entry name" value="Homeodomain-like_sf"/>
</dbReference>
<dbReference type="InterPro" id="IPR001647">
    <property type="entry name" value="HTH_TetR"/>
</dbReference>
<feature type="DNA-binding region" description="H-T-H motif" evidence="4">
    <location>
        <begin position="38"/>
        <end position="57"/>
    </location>
</feature>
<dbReference type="PANTHER" id="PTHR30055">
    <property type="entry name" value="HTH-TYPE TRANSCRIPTIONAL REGULATOR RUTR"/>
    <property type="match status" value="1"/>
</dbReference>
<keyword evidence="3" id="KW-0804">Transcription</keyword>
<dbReference type="GO" id="GO:0000976">
    <property type="term" value="F:transcription cis-regulatory region binding"/>
    <property type="evidence" value="ECO:0007669"/>
    <property type="project" value="TreeGrafter"/>
</dbReference>
<accession>G8NP35</accession>
<evidence type="ECO:0000259" key="5">
    <source>
        <dbReference type="PROSITE" id="PS50977"/>
    </source>
</evidence>
<dbReference type="Proteomes" id="UP000007113">
    <property type="component" value="Chromosome"/>
</dbReference>
<evidence type="ECO:0000256" key="2">
    <source>
        <dbReference type="ARBA" id="ARBA00023125"/>
    </source>
</evidence>
<keyword evidence="2 4" id="KW-0238">DNA-binding</keyword>